<accession>A0A5B9W7K3</accession>
<dbReference type="OrthoDB" id="281168at2"/>
<name>A0A5B9W7K3_9BACT</name>
<dbReference type="KEGG" id="agv:OJF2_51170"/>
<evidence type="ECO:0000313" key="2">
    <source>
        <dbReference type="EMBL" id="QEH36533.1"/>
    </source>
</evidence>
<evidence type="ECO:0000256" key="1">
    <source>
        <dbReference type="SAM" id="MobiDB-lite"/>
    </source>
</evidence>
<organism evidence="2 3">
    <name type="scientific">Aquisphaera giovannonii</name>
    <dbReference type="NCBI Taxonomy" id="406548"/>
    <lineage>
        <taxon>Bacteria</taxon>
        <taxon>Pseudomonadati</taxon>
        <taxon>Planctomycetota</taxon>
        <taxon>Planctomycetia</taxon>
        <taxon>Isosphaerales</taxon>
        <taxon>Isosphaeraceae</taxon>
        <taxon>Aquisphaera</taxon>
    </lineage>
</organism>
<keyword evidence="3" id="KW-1185">Reference proteome</keyword>
<proteinExistence type="predicted"/>
<dbReference type="Proteomes" id="UP000324233">
    <property type="component" value="Chromosome"/>
</dbReference>
<reference evidence="2 3" key="1">
    <citation type="submission" date="2019-08" db="EMBL/GenBank/DDBJ databases">
        <title>Deep-cultivation of Planctomycetes and their phenomic and genomic characterization uncovers novel biology.</title>
        <authorList>
            <person name="Wiegand S."/>
            <person name="Jogler M."/>
            <person name="Boedeker C."/>
            <person name="Pinto D."/>
            <person name="Vollmers J."/>
            <person name="Rivas-Marin E."/>
            <person name="Kohn T."/>
            <person name="Peeters S.H."/>
            <person name="Heuer A."/>
            <person name="Rast P."/>
            <person name="Oberbeckmann S."/>
            <person name="Bunk B."/>
            <person name="Jeske O."/>
            <person name="Meyerdierks A."/>
            <person name="Storesund J.E."/>
            <person name="Kallscheuer N."/>
            <person name="Luecker S."/>
            <person name="Lage O.M."/>
            <person name="Pohl T."/>
            <person name="Merkel B.J."/>
            <person name="Hornburger P."/>
            <person name="Mueller R.-W."/>
            <person name="Bruemmer F."/>
            <person name="Labrenz M."/>
            <person name="Spormann A.M."/>
            <person name="Op den Camp H."/>
            <person name="Overmann J."/>
            <person name="Amann R."/>
            <person name="Jetten M.S.M."/>
            <person name="Mascher T."/>
            <person name="Medema M.H."/>
            <person name="Devos D.P."/>
            <person name="Kaster A.-K."/>
            <person name="Ovreas L."/>
            <person name="Rohde M."/>
            <person name="Galperin M.Y."/>
            <person name="Jogler C."/>
        </authorList>
    </citation>
    <scope>NUCLEOTIDE SEQUENCE [LARGE SCALE GENOMIC DNA]</scope>
    <source>
        <strain evidence="2 3">OJF2</strain>
    </source>
</reference>
<dbReference type="RefSeq" id="WP_148596207.1">
    <property type="nucleotide sequence ID" value="NZ_CP042997.1"/>
</dbReference>
<gene>
    <name evidence="2" type="ORF">OJF2_51170</name>
</gene>
<feature type="compositionally biased region" description="Pro residues" evidence="1">
    <location>
        <begin position="48"/>
        <end position="65"/>
    </location>
</feature>
<sequence length="121" mass="13637">MTRYSAHVHDPVLTRLFRAKMSDEQIAAEMNMDAQIVTRHRRRLGLGMPPPPKSAPVPRDLPSPTSPIFMAHESLGNRLQERPAGFFLDGRHVSTAAVVKEANRVRLKMGLEQFGPEAWRV</sequence>
<feature type="region of interest" description="Disordered" evidence="1">
    <location>
        <begin position="44"/>
        <end position="66"/>
    </location>
</feature>
<dbReference type="AlphaFoldDB" id="A0A5B9W7K3"/>
<dbReference type="EMBL" id="CP042997">
    <property type="protein sequence ID" value="QEH36533.1"/>
    <property type="molecule type" value="Genomic_DNA"/>
</dbReference>
<evidence type="ECO:0000313" key="3">
    <source>
        <dbReference type="Proteomes" id="UP000324233"/>
    </source>
</evidence>
<protein>
    <submittedName>
        <fullName evidence="2">Uncharacterized protein</fullName>
    </submittedName>
</protein>